<evidence type="ECO:0008006" key="3">
    <source>
        <dbReference type="Google" id="ProtNLM"/>
    </source>
</evidence>
<name>A0ABN1B698_9BACI</name>
<sequence>MPVYIAHDERNLDWWPDELERFRNLWNEGKSIFEMARLLKRPQVEIAIIILDQAEEGFIEQREGGIFGNDFKR</sequence>
<dbReference type="RefSeq" id="WP_343839673.1">
    <property type="nucleotide sequence ID" value="NZ_BAAADO010000003.1"/>
</dbReference>
<accession>A0ABN1B698</accession>
<comment type="caution">
    <text evidence="1">The sequence shown here is derived from an EMBL/GenBank/DDBJ whole genome shotgun (WGS) entry which is preliminary data.</text>
</comment>
<organism evidence="1 2">
    <name type="scientific">Salinibacillus aidingensis</name>
    <dbReference type="NCBI Taxonomy" id="237684"/>
    <lineage>
        <taxon>Bacteria</taxon>
        <taxon>Bacillati</taxon>
        <taxon>Bacillota</taxon>
        <taxon>Bacilli</taxon>
        <taxon>Bacillales</taxon>
        <taxon>Bacillaceae</taxon>
        <taxon>Salinibacillus</taxon>
    </lineage>
</organism>
<evidence type="ECO:0000313" key="2">
    <source>
        <dbReference type="Proteomes" id="UP001500880"/>
    </source>
</evidence>
<dbReference type="Proteomes" id="UP001500880">
    <property type="component" value="Unassembled WGS sequence"/>
</dbReference>
<dbReference type="EMBL" id="BAAADO010000003">
    <property type="protein sequence ID" value="GAA0491085.1"/>
    <property type="molecule type" value="Genomic_DNA"/>
</dbReference>
<protein>
    <recommendedName>
        <fullName evidence="3">Helix-turn-helix domain-containing protein</fullName>
    </recommendedName>
</protein>
<keyword evidence="2" id="KW-1185">Reference proteome</keyword>
<reference evidence="1 2" key="1">
    <citation type="journal article" date="2019" name="Int. J. Syst. Evol. Microbiol.">
        <title>The Global Catalogue of Microorganisms (GCM) 10K type strain sequencing project: providing services to taxonomists for standard genome sequencing and annotation.</title>
        <authorList>
            <consortium name="The Broad Institute Genomics Platform"/>
            <consortium name="The Broad Institute Genome Sequencing Center for Infectious Disease"/>
            <person name="Wu L."/>
            <person name="Ma J."/>
        </authorList>
    </citation>
    <scope>NUCLEOTIDE SEQUENCE [LARGE SCALE GENOMIC DNA]</scope>
    <source>
        <strain evidence="1 2">JCM 12389</strain>
    </source>
</reference>
<proteinExistence type="predicted"/>
<evidence type="ECO:0000313" key="1">
    <source>
        <dbReference type="EMBL" id="GAA0491085.1"/>
    </source>
</evidence>
<gene>
    <name evidence="1" type="ORF">GCM10008986_16430</name>
</gene>